<evidence type="ECO:0000313" key="2">
    <source>
        <dbReference type="Proteomes" id="UP000275846"/>
    </source>
</evidence>
<keyword evidence="2" id="KW-1185">Reference proteome</keyword>
<organism evidence="3">
    <name type="scientific">Schistocephalus solidus</name>
    <name type="common">Tapeworm</name>
    <dbReference type="NCBI Taxonomy" id="70667"/>
    <lineage>
        <taxon>Eukaryota</taxon>
        <taxon>Metazoa</taxon>
        <taxon>Spiralia</taxon>
        <taxon>Lophotrochozoa</taxon>
        <taxon>Platyhelminthes</taxon>
        <taxon>Cestoda</taxon>
        <taxon>Eucestoda</taxon>
        <taxon>Diphyllobothriidea</taxon>
        <taxon>Diphyllobothriidae</taxon>
        <taxon>Schistocephalus</taxon>
    </lineage>
</organism>
<protein>
    <submittedName>
        <fullName evidence="3">Pyridoxamine 5'-phosphate oxidase family protein</fullName>
    </submittedName>
</protein>
<dbReference type="WBParaSite" id="SSLN_0001901401-mRNA-1">
    <property type="protein sequence ID" value="SSLN_0001901401-mRNA-1"/>
    <property type="gene ID" value="SSLN_0001901401"/>
</dbReference>
<accession>A0A183TPC9</accession>
<dbReference type="AlphaFoldDB" id="A0A183TPC9"/>
<dbReference type="EMBL" id="UYSU01044175">
    <property type="protein sequence ID" value="VDM04713.1"/>
    <property type="molecule type" value="Genomic_DNA"/>
</dbReference>
<reference evidence="3" key="1">
    <citation type="submission" date="2016-06" db="UniProtKB">
        <authorList>
            <consortium name="WormBaseParasite"/>
        </authorList>
    </citation>
    <scope>IDENTIFICATION</scope>
</reference>
<dbReference type="Proteomes" id="UP000275846">
    <property type="component" value="Unassembled WGS sequence"/>
</dbReference>
<reference evidence="1 2" key="2">
    <citation type="submission" date="2018-11" db="EMBL/GenBank/DDBJ databases">
        <authorList>
            <consortium name="Pathogen Informatics"/>
        </authorList>
    </citation>
    <scope>NUCLEOTIDE SEQUENCE [LARGE SCALE GENOMIC DNA]</scope>
    <source>
        <strain evidence="1 2">NST_G2</strain>
    </source>
</reference>
<sequence>MSVTSSAADRGSQITKYAVVKLKQTQMPPSPFRAARVSLFTLAAWNYRSLLGNPRSNRPERRTVLVAGELGRYKVESAAPNENRFSEQGQLEEVDAGYTWIWSGRQEAERRDAEVTFAIWNDIVGRLPCEPPVPMIP</sequence>
<proteinExistence type="predicted"/>
<gene>
    <name evidence="1" type="ORF">SSLN_LOCUS18327</name>
</gene>
<evidence type="ECO:0000313" key="1">
    <source>
        <dbReference type="EMBL" id="VDM04713.1"/>
    </source>
</evidence>
<name>A0A183TPC9_SCHSO</name>
<evidence type="ECO:0000313" key="3">
    <source>
        <dbReference type="WBParaSite" id="SSLN_0001901401-mRNA-1"/>
    </source>
</evidence>